<feature type="domain" description="UDP-glucose/GDP-mannose dehydrogenase N-terminal" evidence="3">
    <location>
        <begin position="40"/>
        <end position="150"/>
    </location>
</feature>
<dbReference type="PANTHER" id="PTHR43750">
    <property type="entry name" value="UDP-GLUCOSE 6-DEHYDROGENASE TUAD"/>
    <property type="match status" value="1"/>
</dbReference>
<dbReference type="Gene3D" id="1.20.5.100">
    <property type="entry name" value="Cytochrome c1, transmembrane anchor, C-terminal"/>
    <property type="match status" value="1"/>
</dbReference>
<dbReference type="Pfam" id="PF00984">
    <property type="entry name" value="UDPG_MGDP_dh"/>
    <property type="match status" value="1"/>
</dbReference>
<dbReference type="InterPro" id="IPR014026">
    <property type="entry name" value="UDP-Glc/GDP-Man_DH_dimer"/>
</dbReference>
<dbReference type="Gene3D" id="3.40.50.720">
    <property type="entry name" value="NAD(P)-binding Rossmann-like Domain"/>
    <property type="match status" value="2"/>
</dbReference>
<dbReference type="GO" id="GO:0051287">
    <property type="term" value="F:NAD binding"/>
    <property type="evidence" value="ECO:0007669"/>
    <property type="project" value="InterPro"/>
</dbReference>
<evidence type="ECO:0000259" key="3">
    <source>
        <dbReference type="Pfam" id="PF03721"/>
    </source>
</evidence>
<dbReference type="InterPro" id="IPR036291">
    <property type="entry name" value="NAD(P)-bd_dom_sf"/>
</dbReference>
<comment type="similarity">
    <text evidence="1">Belongs to the UDP-glucose/GDP-mannose dehydrogenase family.</text>
</comment>
<dbReference type="Pfam" id="PF03721">
    <property type="entry name" value="UDPG_MGDP_dh_N"/>
    <property type="match status" value="1"/>
</dbReference>
<dbReference type="SUPFAM" id="SSF48179">
    <property type="entry name" value="6-phosphogluconate dehydrogenase C-terminal domain-like"/>
    <property type="match status" value="1"/>
</dbReference>
<dbReference type="PANTHER" id="PTHR43750:SF3">
    <property type="entry name" value="UDP-GLUCOSE 6-DEHYDROGENASE TUAD"/>
    <property type="match status" value="1"/>
</dbReference>
<accession>A0A382BHS7</accession>
<evidence type="ECO:0008006" key="5">
    <source>
        <dbReference type="Google" id="ProtNLM"/>
    </source>
</evidence>
<reference evidence="4" key="1">
    <citation type="submission" date="2018-05" db="EMBL/GenBank/DDBJ databases">
        <authorList>
            <person name="Lanie J.A."/>
            <person name="Ng W.-L."/>
            <person name="Kazmierczak K.M."/>
            <person name="Andrzejewski T.M."/>
            <person name="Davidsen T.M."/>
            <person name="Wayne K.J."/>
            <person name="Tettelin H."/>
            <person name="Glass J.I."/>
            <person name="Rusch D."/>
            <person name="Podicherti R."/>
            <person name="Tsui H.-C.T."/>
            <person name="Winkler M.E."/>
        </authorList>
    </citation>
    <scope>NUCLEOTIDE SEQUENCE</scope>
</reference>
<dbReference type="AlphaFoldDB" id="A0A382BHS7"/>
<dbReference type="EMBL" id="UINC01029881">
    <property type="protein sequence ID" value="SVB13366.1"/>
    <property type="molecule type" value="Genomic_DNA"/>
</dbReference>
<evidence type="ECO:0000313" key="4">
    <source>
        <dbReference type="EMBL" id="SVB13366.1"/>
    </source>
</evidence>
<gene>
    <name evidence="4" type="ORF">METZ01_LOCUS166220</name>
</gene>
<evidence type="ECO:0000259" key="2">
    <source>
        <dbReference type="Pfam" id="PF00984"/>
    </source>
</evidence>
<evidence type="ECO:0000256" key="1">
    <source>
        <dbReference type="ARBA" id="ARBA00006601"/>
    </source>
</evidence>
<dbReference type="InterPro" id="IPR001732">
    <property type="entry name" value="UDP-Glc/GDP-Man_DH_N"/>
</dbReference>
<name>A0A382BHS7_9ZZZZ</name>
<dbReference type="InterPro" id="IPR008927">
    <property type="entry name" value="6-PGluconate_DH-like_C_sf"/>
</dbReference>
<dbReference type="SUPFAM" id="SSF51735">
    <property type="entry name" value="NAD(P)-binding Rossmann-fold domains"/>
    <property type="match status" value="1"/>
</dbReference>
<dbReference type="GO" id="GO:0016616">
    <property type="term" value="F:oxidoreductase activity, acting on the CH-OH group of donors, NAD or NADP as acceptor"/>
    <property type="evidence" value="ECO:0007669"/>
    <property type="project" value="InterPro"/>
</dbReference>
<sequence>MYSIGIVGKGFVGSAVAHGFSQAVGYDADIKIYDKDPSKCQNTLEEVVTSSDFVFISVPSPSNKDGSINLKILKECLQSIYMIAEEAKAYGAIFLVRSTVVPGTTRSLQNKFPNIKIVFNPEFLTERSAHFDFISQTRFILGGNPTNVKQVSKLFRHRFGKAISIIETDFESAELTKYVCNTFFATKVSFLNEMKLLSEKVEANWDDVIQGFLRDGRIGHSHWQVPGPDGKLGFGGSCFPKDVQALIKFGEEQSIDLSVLKGAWKTNLLVRPEKDWEDPPRRALVDSEED</sequence>
<protein>
    <recommendedName>
        <fullName evidence="5">UDP-glucose/GDP-mannose dehydrogenase dimerisation domain-containing protein</fullName>
    </recommendedName>
</protein>
<organism evidence="4">
    <name type="scientific">marine metagenome</name>
    <dbReference type="NCBI Taxonomy" id="408172"/>
    <lineage>
        <taxon>unclassified sequences</taxon>
        <taxon>metagenomes</taxon>
        <taxon>ecological metagenomes</taxon>
    </lineage>
</organism>
<feature type="domain" description="UDP-glucose/GDP-mannose dehydrogenase dimerisation" evidence="2">
    <location>
        <begin position="171"/>
        <end position="267"/>
    </location>
</feature>
<proteinExistence type="inferred from homology"/>